<feature type="chain" id="PRO_5008684647" description="CHRD domain-containing protein" evidence="1">
    <location>
        <begin position="23"/>
        <end position="123"/>
    </location>
</feature>
<keyword evidence="1" id="KW-0732">Signal</keyword>
<sequence length="123" mass="13290">MKFRTFGIAVAAALSLFGTTHAADPGFAYDRFSSVVIHGFDSDVQMEVSLGVSDGGKETALTITSRSRPVATIDMDGTIHSDGADPKLLMKAIYMLSRNIQGFGPIDLDQHLSQKMPDLDDLR</sequence>
<evidence type="ECO:0000313" key="3">
    <source>
        <dbReference type="Proteomes" id="UP000199205"/>
    </source>
</evidence>
<dbReference type="AlphaFoldDB" id="A0A1C3VS16"/>
<organism evidence="2 3">
    <name type="scientific">Rhizobium lusitanum</name>
    <dbReference type="NCBI Taxonomy" id="293958"/>
    <lineage>
        <taxon>Bacteria</taxon>
        <taxon>Pseudomonadati</taxon>
        <taxon>Pseudomonadota</taxon>
        <taxon>Alphaproteobacteria</taxon>
        <taxon>Hyphomicrobiales</taxon>
        <taxon>Rhizobiaceae</taxon>
        <taxon>Rhizobium/Agrobacterium group</taxon>
        <taxon>Rhizobium</taxon>
    </lineage>
</organism>
<feature type="signal peptide" evidence="1">
    <location>
        <begin position="1"/>
        <end position="22"/>
    </location>
</feature>
<dbReference type="EMBL" id="FMAF01000006">
    <property type="protein sequence ID" value="SCB30407.1"/>
    <property type="molecule type" value="Genomic_DNA"/>
</dbReference>
<name>A0A1C3VS16_9HYPH</name>
<evidence type="ECO:0000256" key="1">
    <source>
        <dbReference type="SAM" id="SignalP"/>
    </source>
</evidence>
<evidence type="ECO:0008006" key="4">
    <source>
        <dbReference type="Google" id="ProtNLM"/>
    </source>
</evidence>
<dbReference type="RefSeq" id="WP_092574003.1">
    <property type="nucleotide sequence ID" value="NZ_FMAF01000006.1"/>
</dbReference>
<proteinExistence type="predicted"/>
<gene>
    <name evidence="2" type="ORF">GA0061101_106105</name>
</gene>
<reference evidence="2 3" key="1">
    <citation type="submission" date="2016-08" db="EMBL/GenBank/DDBJ databases">
        <authorList>
            <person name="Seilhamer J.J."/>
        </authorList>
    </citation>
    <scope>NUCLEOTIDE SEQUENCE [LARGE SCALE GENOMIC DNA]</scope>
    <source>
        <strain evidence="2 3">P1-7</strain>
    </source>
</reference>
<dbReference type="Proteomes" id="UP000199205">
    <property type="component" value="Unassembled WGS sequence"/>
</dbReference>
<evidence type="ECO:0000313" key="2">
    <source>
        <dbReference type="EMBL" id="SCB30407.1"/>
    </source>
</evidence>
<accession>A0A1C3VS16</accession>
<protein>
    <recommendedName>
        <fullName evidence="4">CHRD domain-containing protein</fullName>
    </recommendedName>
</protein>